<dbReference type="EMBL" id="JAPDDT010000003">
    <property type="protein sequence ID" value="MCW1922686.1"/>
    <property type="molecule type" value="Genomic_DNA"/>
</dbReference>
<dbReference type="Proteomes" id="UP001320876">
    <property type="component" value="Unassembled WGS sequence"/>
</dbReference>
<accession>A0ABT3GGU7</accession>
<proteinExistence type="predicted"/>
<keyword evidence="2" id="KW-1185">Reference proteome</keyword>
<evidence type="ECO:0000313" key="1">
    <source>
        <dbReference type="EMBL" id="MCW1922686.1"/>
    </source>
</evidence>
<name>A0ABT3GGU7_9BACT</name>
<gene>
    <name evidence="1" type="ORF">OKA05_08985</name>
</gene>
<organism evidence="1 2">
    <name type="scientific">Luteolibacter arcticus</name>
    <dbReference type="NCBI Taxonomy" id="1581411"/>
    <lineage>
        <taxon>Bacteria</taxon>
        <taxon>Pseudomonadati</taxon>
        <taxon>Verrucomicrobiota</taxon>
        <taxon>Verrucomicrobiia</taxon>
        <taxon>Verrucomicrobiales</taxon>
        <taxon>Verrucomicrobiaceae</taxon>
        <taxon>Luteolibacter</taxon>
    </lineage>
</organism>
<evidence type="ECO:0000313" key="2">
    <source>
        <dbReference type="Proteomes" id="UP001320876"/>
    </source>
</evidence>
<dbReference type="RefSeq" id="WP_264486794.1">
    <property type="nucleotide sequence ID" value="NZ_JAPDDT010000003.1"/>
</dbReference>
<sequence length="113" mass="12332">MAKNAPVSVTLIPWLKDNLGKGCLAGICSGELDALSAAIHIVALTGYEYPRKPVLTRAFGDVVLTLQEKHFPLAYHAIAHVLDWGDRDRLWLIANLPDIEPGLCQYEPGGRGQ</sequence>
<protein>
    <submittedName>
        <fullName evidence="1">Uncharacterized protein</fullName>
    </submittedName>
</protein>
<reference evidence="1 2" key="1">
    <citation type="submission" date="2022-10" db="EMBL/GenBank/DDBJ databases">
        <title>Luteolibacter arcticus strain CCTCC AB 2014275, whole genome shotgun sequencing project.</title>
        <authorList>
            <person name="Zhao G."/>
            <person name="Shen L."/>
        </authorList>
    </citation>
    <scope>NUCLEOTIDE SEQUENCE [LARGE SCALE GENOMIC DNA]</scope>
    <source>
        <strain evidence="1 2">CCTCC AB 2014275</strain>
    </source>
</reference>
<comment type="caution">
    <text evidence="1">The sequence shown here is derived from an EMBL/GenBank/DDBJ whole genome shotgun (WGS) entry which is preliminary data.</text>
</comment>